<comment type="similarity">
    <text evidence="2 9">Belongs to the short-chain dehydrogenases/reductases (SDR) family.</text>
</comment>
<dbReference type="GO" id="GO:0006066">
    <property type="term" value="P:alcohol metabolic process"/>
    <property type="evidence" value="ECO:0007669"/>
    <property type="project" value="UniProtKB-ARBA"/>
</dbReference>
<dbReference type="PRINTS" id="PR00081">
    <property type="entry name" value="GDHRDH"/>
</dbReference>
<comment type="subcellular location">
    <subcellularLocation>
        <location evidence="1">Membrane</location>
        <topology evidence="1">Multi-pass membrane protein</topology>
    </subcellularLocation>
</comment>
<evidence type="ECO:0000256" key="9">
    <source>
        <dbReference type="RuleBase" id="RU000363"/>
    </source>
</evidence>
<dbReference type="Proteomes" id="UP000702544">
    <property type="component" value="Unassembled WGS sequence"/>
</dbReference>
<dbReference type="PANTHER" id="PTHR24322:SF736">
    <property type="entry name" value="RETINOL DEHYDROGENASE 10"/>
    <property type="match status" value="1"/>
</dbReference>
<dbReference type="GO" id="GO:0042445">
    <property type="term" value="P:hormone metabolic process"/>
    <property type="evidence" value="ECO:0007669"/>
    <property type="project" value="UniProtKB-ARBA"/>
</dbReference>
<dbReference type="FunFam" id="3.40.50.720:FF:000131">
    <property type="entry name" value="Short-chain dehydrogenase/reductase 3"/>
    <property type="match status" value="1"/>
</dbReference>
<keyword evidence="5" id="KW-1133">Transmembrane helix</keyword>
<evidence type="ECO:0000313" key="11">
    <source>
        <dbReference type="EMBL" id="NIR75989.1"/>
    </source>
</evidence>
<evidence type="ECO:0000256" key="7">
    <source>
        <dbReference type="ARBA" id="ARBA00023098"/>
    </source>
</evidence>
<dbReference type="InterPro" id="IPR002347">
    <property type="entry name" value="SDR_fam"/>
</dbReference>
<dbReference type="SUPFAM" id="SSF51735">
    <property type="entry name" value="NAD(P)-binding Rossmann-fold domains"/>
    <property type="match status" value="1"/>
</dbReference>
<evidence type="ECO:0000256" key="2">
    <source>
        <dbReference type="ARBA" id="ARBA00006484"/>
    </source>
</evidence>
<dbReference type="InterPro" id="IPR057326">
    <property type="entry name" value="KR_dom"/>
</dbReference>
<dbReference type="SMART" id="SM00822">
    <property type="entry name" value="PKS_KR"/>
    <property type="match status" value="1"/>
</dbReference>
<sequence length="270" mass="29599">MTELAGKKVLITGAASGIGRLLAQKIAARGADLMLWDVDADGLQELAGDVEGLRGRATVHRVDVSDRHAVRATARDVLNNHGAVDVLINNAGVVAGKPLLELSDEEIERTLDINAMAHFWTVRAFLPAMIERDSGHIVTVASAGGLVAAPRLSDYSASKFAAVGFDEALRLELRQQGLRIKTTLVCPFYVKTGMFEGVKTRFPWLLPLAEPAYVADRIVAAIEKDHRRLITPWFAYVAFPLRLLPVRWFDALVDFFGISRGMDDFQGRHG</sequence>
<dbReference type="PRINTS" id="PR00080">
    <property type="entry name" value="SDRFAMILY"/>
</dbReference>
<feature type="domain" description="Ketoreductase" evidence="10">
    <location>
        <begin position="7"/>
        <end position="198"/>
    </location>
</feature>
<dbReference type="AlphaFoldDB" id="A0AAE5CDK9"/>
<dbReference type="Pfam" id="PF00106">
    <property type="entry name" value="adh_short"/>
    <property type="match status" value="1"/>
</dbReference>
<evidence type="ECO:0000256" key="1">
    <source>
        <dbReference type="ARBA" id="ARBA00004141"/>
    </source>
</evidence>
<keyword evidence="8" id="KW-0472">Membrane</keyword>
<dbReference type="PANTHER" id="PTHR24322">
    <property type="entry name" value="PKSB"/>
    <property type="match status" value="1"/>
</dbReference>
<reference evidence="11 12" key="1">
    <citation type="submission" date="2020-01" db="EMBL/GenBank/DDBJ databases">
        <title>Genomes assembled from Gulf of Kutch pelagic sediment metagenomes.</title>
        <authorList>
            <person name="Chandrashekar M."/>
            <person name="Mahajan M.S."/>
            <person name="Dave K.J."/>
            <person name="Vatsa P."/>
            <person name="Nathani N.M."/>
        </authorList>
    </citation>
    <scope>NUCLEOTIDE SEQUENCE [LARGE SCALE GENOMIC DNA]</scope>
    <source>
        <strain evidence="11">KS3-K002</strain>
    </source>
</reference>
<keyword evidence="4" id="KW-0521">NADP</keyword>
<dbReference type="GO" id="GO:0016616">
    <property type="term" value="F:oxidoreductase activity, acting on the CH-OH group of donors, NAD or NADP as acceptor"/>
    <property type="evidence" value="ECO:0007669"/>
    <property type="project" value="TreeGrafter"/>
</dbReference>
<evidence type="ECO:0000256" key="8">
    <source>
        <dbReference type="ARBA" id="ARBA00023136"/>
    </source>
</evidence>
<evidence type="ECO:0000256" key="6">
    <source>
        <dbReference type="ARBA" id="ARBA00023002"/>
    </source>
</evidence>
<accession>A0AAE5CDK9</accession>
<name>A0AAE5CDK9_9BACT</name>
<evidence type="ECO:0000313" key="12">
    <source>
        <dbReference type="Proteomes" id="UP000702544"/>
    </source>
</evidence>
<keyword evidence="3" id="KW-0812">Transmembrane</keyword>
<evidence type="ECO:0000259" key="10">
    <source>
        <dbReference type="SMART" id="SM00822"/>
    </source>
</evidence>
<dbReference type="EMBL" id="JAACAK010000112">
    <property type="protein sequence ID" value="NIR75989.1"/>
    <property type="molecule type" value="Genomic_DNA"/>
</dbReference>
<dbReference type="GO" id="GO:0006720">
    <property type="term" value="P:isoprenoid metabolic process"/>
    <property type="evidence" value="ECO:0007669"/>
    <property type="project" value="UniProtKB-ARBA"/>
</dbReference>
<dbReference type="Gene3D" id="3.40.50.720">
    <property type="entry name" value="NAD(P)-binding Rossmann-like Domain"/>
    <property type="match status" value="1"/>
</dbReference>
<evidence type="ECO:0000256" key="3">
    <source>
        <dbReference type="ARBA" id="ARBA00022692"/>
    </source>
</evidence>
<comment type="caution">
    <text evidence="11">The sequence shown here is derived from an EMBL/GenBank/DDBJ whole genome shotgun (WGS) entry which is preliminary data.</text>
</comment>
<dbReference type="GO" id="GO:0016020">
    <property type="term" value="C:membrane"/>
    <property type="evidence" value="ECO:0007669"/>
    <property type="project" value="UniProtKB-SubCell"/>
</dbReference>
<proteinExistence type="inferred from homology"/>
<dbReference type="InterPro" id="IPR036291">
    <property type="entry name" value="NAD(P)-bd_dom_sf"/>
</dbReference>
<gene>
    <name evidence="11" type="ORF">GWO12_12910</name>
</gene>
<protein>
    <submittedName>
        <fullName evidence="11">SDR family oxidoreductase</fullName>
    </submittedName>
</protein>
<dbReference type="CDD" id="cd05339">
    <property type="entry name" value="17beta-HSDXI-like_SDR_c"/>
    <property type="match status" value="1"/>
</dbReference>
<keyword evidence="6" id="KW-0560">Oxidoreductase</keyword>
<keyword evidence="7" id="KW-0443">Lipid metabolism</keyword>
<evidence type="ECO:0000256" key="4">
    <source>
        <dbReference type="ARBA" id="ARBA00022857"/>
    </source>
</evidence>
<organism evidence="11 12">
    <name type="scientific">Candidatus Kutchimonas denitrificans</name>
    <dbReference type="NCBI Taxonomy" id="3056748"/>
    <lineage>
        <taxon>Bacteria</taxon>
        <taxon>Pseudomonadati</taxon>
        <taxon>Gemmatimonadota</taxon>
        <taxon>Gemmatimonadia</taxon>
        <taxon>Candidatus Palauibacterales</taxon>
        <taxon>Candidatus Palauibacteraceae</taxon>
        <taxon>Candidatus Kutchimonas</taxon>
    </lineage>
</organism>
<evidence type="ECO:0000256" key="5">
    <source>
        <dbReference type="ARBA" id="ARBA00022989"/>
    </source>
</evidence>